<keyword evidence="1" id="KW-0472">Membrane</keyword>
<feature type="domain" description="Signal transduction histidine kinase internal region" evidence="2">
    <location>
        <begin position="157"/>
        <end position="234"/>
    </location>
</feature>
<dbReference type="EMBL" id="CP019434">
    <property type="protein sequence ID" value="APZ41749.1"/>
    <property type="molecule type" value="Genomic_DNA"/>
</dbReference>
<feature type="transmembrane region" description="Helical" evidence="1">
    <location>
        <begin position="49"/>
        <end position="70"/>
    </location>
</feature>
<dbReference type="GO" id="GO:0016020">
    <property type="term" value="C:membrane"/>
    <property type="evidence" value="ECO:0007669"/>
    <property type="project" value="InterPro"/>
</dbReference>
<proteinExistence type="predicted"/>
<dbReference type="STRING" id="1765967.BW247_00410"/>
<gene>
    <name evidence="3" type="ORF">BW247_00410</name>
</gene>
<organism evidence="3 4">
    <name type="scientific">Acidihalobacter ferrooxydans</name>
    <dbReference type="NCBI Taxonomy" id="1765967"/>
    <lineage>
        <taxon>Bacteria</taxon>
        <taxon>Pseudomonadati</taxon>
        <taxon>Pseudomonadota</taxon>
        <taxon>Gammaproteobacteria</taxon>
        <taxon>Chromatiales</taxon>
        <taxon>Ectothiorhodospiraceae</taxon>
        <taxon>Acidihalobacter</taxon>
    </lineage>
</organism>
<feature type="transmembrane region" description="Helical" evidence="1">
    <location>
        <begin position="21"/>
        <end position="43"/>
    </location>
</feature>
<dbReference type="Pfam" id="PF06580">
    <property type="entry name" value="His_kinase"/>
    <property type="match status" value="1"/>
</dbReference>
<dbReference type="InterPro" id="IPR050640">
    <property type="entry name" value="Bact_2-comp_sensor_kinase"/>
</dbReference>
<evidence type="ECO:0000313" key="3">
    <source>
        <dbReference type="EMBL" id="APZ41749.1"/>
    </source>
</evidence>
<protein>
    <recommendedName>
        <fullName evidence="2">Signal transduction histidine kinase internal region domain-containing protein</fullName>
    </recommendedName>
</protein>
<dbReference type="AlphaFoldDB" id="A0A1P8UDA6"/>
<dbReference type="OrthoDB" id="2514702at2"/>
<keyword evidence="1" id="KW-1133">Transmembrane helix</keyword>
<dbReference type="KEGG" id="afy:BW247_00410"/>
<evidence type="ECO:0000259" key="2">
    <source>
        <dbReference type="Pfam" id="PF06580"/>
    </source>
</evidence>
<evidence type="ECO:0000256" key="1">
    <source>
        <dbReference type="SAM" id="Phobius"/>
    </source>
</evidence>
<dbReference type="Proteomes" id="UP000243807">
    <property type="component" value="Chromosome"/>
</dbReference>
<dbReference type="InterPro" id="IPR010559">
    <property type="entry name" value="Sig_transdc_His_kin_internal"/>
</dbReference>
<sequence length="355" mass="39804">MSNDHEPSTGFLPNFCLDSTLLLVVVMAELLAVVLSLSSWPLAPFWRSLALTSLFVQWVALSSVGLLCRLRRPLSSVRPVSAALIAYLVVLLVTLLFSILTAAFLDWYVHPNAIDLHRDLAFVLRNALVSAIMAAVALRYLYLQHAWKRGVEARLDARLHALQARIRPHFLFNSMNTIAALIRGRPDDAEQAVEDLSCMFRSALRDGEWTRLGDEIELARHYLALECLRLGERLDVAWRLDIDTRDEDLPVPALSLQPLVENAVYHGIQAIPAGGCVSIAIARTRDRLRIAVTNPRPAADRQGTHTGQGMALENIRERLELGYRGANMEIRAEPDRFHVELSLPLETTDARTDRR</sequence>
<dbReference type="PANTHER" id="PTHR34220">
    <property type="entry name" value="SENSOR HISTIDINE KINASE YPDA"/>
    <property type="match status" value="1"/>
</dbReference>
<dbReference type="RefSeq" id="WP_076835096.1">
    <property type="nucleotide sequence ID" value="NZ_CP019434.1"/>
</dbReference>
<accession>A0A1P8UDA6</accession>
<name>A0A1P8UDA6_9GAMM</name>
<feature type="transmembrane region" description="Helical" evidence="1">
    <location>
        <begin position="120"/>
        <end position="142"/>
    </location>
</feature>
<keyword evidence="1" id="KW-0812">Transmembrane</keyword>
<feature type="transmembrane region" description="Helical" evidence="1">
    <location>
        <begin position="82"/>
        <end position="108"/>
    </location>
</feature>
<dbReference type="Gene3D" id="3.30.565.10">
    <property type="entry name" value="Histidine kinase-like ATPase, C-terminal domain"/>
    <property type="match status" value="1"/>
</dbReference>
<evidence type="ECO:0000313" key="4">
    <source>
        <dbReference type="Proteomes" id="UP000243807"/>
    </source>
</evidence>
<dbReference type="PANTHER" id="PTHR34220:SF7">
    <property type="entry name" value="SENSOR HISTIDINE KINASE YPDA"/>
    <property type="match status" value="1"/>
</dbReference>
<keyword evidence="4" id="KW-1185">Reference proteome</keyword>
<dbReference type="InterPro" id="IPR036890">
    <property type="entry name" value="HATPase_C_sf"/>
</dbReference>
<dbReference type="SUPFAM" id="SSF55874">
    <property type="entry name" value="ATPase domain of HSP90 chaperone/DNA topoisomerase II/histidine kinase"/>
    <property type="match status" value="1"/>
</dbReference>
<reference evidence="3 4" key="1">
    <citation type="submission" date="2017-01" db="EMBL/GenBank/DDBJ databases">
        <title>Draft sequence of Acidihalobacter ferrooxidans strain DSM 14175 (strain V8).</title>
        <authorList>
            <person name="Khaleque H.N."/>
            <person name="Ramsay J.P."/>
            <person name="Murphy R.J.T."/>
            <person name="Kaksonen A.H."/>
            <person name="Boxall N.J."/>
            <person name="Watkin E.L.J."/>
        </authorList>
    </citation>
    <scope>NUCLEOTIDE SEQUENCE [LARGE SCALE GENOMIC DNA]</scope>
    <source>
        <strain evidence="3 4">V8</strain>
    </source>
</reference>
<dbReference type="GO" id="GO:0000155">
    <property type="term" value="F:phosphorelay sensor kinase activity"/>
    <property type="evidence" value="ECO:0007669"/>
    <property type="project" value="InterPro"/>
</dbReference>